<feature type="region of interest" description="Disordered" evidence="1">
    <location>
        <begin position="69"/>
        <end position="108"/>
    </location>
</feature>
<protein>
    <submittedName>
        <fullName evidence="2">Uncharacterized protein</fullName>
    </submittedName>
</protein>
<dbReference type="AlphaFoldDB" id="A0A2P7YFW5"/>
<keyword evidence="3" id="KW-1185">Reference proteome</keyword>
<name>A0A2P7YFW5_9PEZI</name>
<organism evidence="2 3">
    <name type="scientific">Elsinoe australis</name>
    <dbReference type="NCBI Taxonomy" id="40998"/>
    <lineage>
        <taxon>Eukaryota</taxon>
        <taxon>Fungi</taxon>
        <taxon>Dikarya</taxon>
        <taxon>Ascomycota</taxon>
        <taxon>Pezizomycotina</taxon>
        <taxon>Dothideomycetes</taxon>
        <taxon>Dothideomycetidae</taxon>
        <taxon>Myriangiales</taxon>
        <taxon>Elsinoaceae</taxon>
        <taxon>Elsinoe</taxon>
    </lineage>
</organism>
<dbReference type="EMBL" id="NHZQ01000445">
    <property type="protein sequence ID" value="PSK34856.1"/>
    <property type="molecule type" value="Genomic_DNA"/>
</dbReference>
<accession>A0A2P7YFW5</accession>
<sequence length="108" mass="12178">MEPSTGVSASCAYLTPSCGHQFLEAKSWNRGWTGDGVTILECGRKDRLRWNCEEGLCLHMPMDEDGCCYNGWSLESDQEGNEEKNEEDDEEDDEDEEDEGSEGNEDDE</sequence>
<feature type="compositionally biased region" description="Acidic residues" evidence="1">
    <location>
        <begin position="76"/>
        <end position="108"/>
    </location>
</feature>
<evidence type="ECO:0000313" key="2">
    <source>
        <dbReference type="EMBL" id="PSK34856.1"/>
    </source>
</evidence>
<evidence type="ECO:0000313" key="3">
    <source>
        <dbReference type="Proteomes" id="UP000243723"/>
    </source>
</evidence>
<comment type="caution">
    <text evidence="2">The sequence shown here is derived from an EMBL/GenBank/DDBJ whole genome shotgun (WGS) entry which is preliminary data.</text>
</comment>
<reference evidence="2 3" key="1">
    <citation type="submission" date="2017-05" db="EMBL/GenBank/DDBJ databases">
        <title>Draft genome sequence of Elsinoe australis.</title>
        <authorList>
            <person name="Cheng Q."/>
        </authorList>
    </citation>
    <scope>NUCLEOTIDE SEQUENCE [LARGE SCALE GENOMIC DNA]</scope>
    <source>
        <strain evidence="2 3">NL1</strain>
    </source>
</reference>
<gene>
    <name evidence="2" type="ORF">B9Z65_1439</name>
</gene>
<proteinExistence type="predicted"/>
<evidence type="ECO:0000256" key="1">
    <source>
        <dbReference type="SAM" id="MobiDB-lite"/>
    </source>
</evidence>
<dbReference type="Proteomes" id="UP000243723">
    <property type="component" value="Unassembled WGS sequence"/>
</dbReference>